<evidence type="ECO:0000256" key="5">
    <source>
        <dbReference type="ARBA" id="ARBA00022741"/>
    </source>
</evidence>
<comment type="subcellular location">
    <subcellularLocation>
        <location evidence="1">Cell projection</location>
        <location evidence="1">Cilium</location>
    </subcellularLocation>
    <subcellularLocation>
        <location evidence="2">Cytoplasm</location>
        <location evidence="2">Cytoskeleton</location>
    </subcellularLocation>
</comment>
<evidence type="ECO:0000313" key="15">
    <source>
        <dbReference type="EMBL" id="CDQ98475.1"/>
    </source>
</evidence>
<dbReference type="InterPro" id="IPR027417">
    <property type="entry name" value="P-loop_NTPase"/>
</dbReference>
<dbReference type="Gene3D" id="1.10.8.710">
    <property type="match status" value="1"/>
</dbReference>
<keyword evidence="9" id="KW-0969">Cilium</keyword>
<evidence type="ECO:0000256" key="2">
    <source>
        <dbReference type="ARBA" id="ARBA00004245"/>
    </source>
</evidence>
<dbReference type="FunFam" id="1.10.8.710:FF:000001">
    <property type="entry name" value="Dynein axonemal heavy chain 2"/>
    <property type="match status" value="1"/>
</dbReference>
<dbReference type="InterPro" id="IPR035699">
    <property type="entry name" value="AAA_6"/>
</dbReference>
<protein>
    <recommendedName>
        <fullName evidence="14">Dynein heavy chain hydrolytic ATP-binding dynein motor region domain-containing protein</fullName>
    </recommendedName>
</protein>
<gene>
    <name evidence="15" type="ORF">GSONMT00012482001</name>
</gene>
<dbReference type="GO" id="GO:0005524">
    <property type="term" value="F:ATP binding"/>
    <property type="evidence" value="ECO:0007669"/>
    <property type="project" value="UniProtKB-KW"/>
</dbReference>
<evidence type="ECO:0000256" key="7">
    <source>
        <dbReference type="ARBA" id="ARBA00023017"/>
    </source>
</evidence>
<reference evidence="15" key="2">
    <citation type="submission" date="2014-03" db="EMBL/GenBank/DDBJ databases">
        <authorList>
            <person name="Genoscope - CEA"/>
        </authorList>
    </citation>
    <scope>NUCLEOTIDE SEQUENCE</scope>
</reference>
<feature type="non-terminal residue" evidence="15">
    <location>
        <position position="272"/>
    </location>
</feature>
<keyword evidence="5" id="KW-0547">Nucleotide-binding</keyword>
<dbReference type="SUPFAM" id="SSF52540">
    <property type="entry name" value="P-loop containing nucleoside triphosphate hydrolases"/>
    <property type="match status" value="1"/>
</dbReference>
<evidence type="ECO:0000256" key="3">
    <source>
        <dbReference type="ARBA" id="ARBA00022490"/>
    </source>
</evidence>
<dbReference type="PANTHER" id="PTHR46961">
    <property type="entry name" value="DYNEIN HEAVY CHAIN 1, AXONEMAL-LIKE PROTEIN"/>
    <property type="match status" value="1"/>
</dbReference>
<dbReference type="GO" id="GO:0007018">
    <property type="term" value="P:microtubule-based movement"/>
    <property type="evidence" value="ECO:0007669"/>
    <property type="project" value="InterPro"/>
</dbReference>
<dbReference type="GO" id="GO:0005874">
    <property type="term" value="C:microtubule"/>
    <property type="evidence" value="ECO:0007669"/>
    <property type="project" value="UniProtKB-KW"/>
</dbReference>
<evidence type="ECO:0000256" key="1">
    <source>
        <dbReference type="ARBA" id="ARBA00004138"/>
    </source>
</evidence>
<keyword evidence="12" id="KW-0966">Cell projection</keyword>
<evidence type="ECO:0000256" key="9">
    <source>
        <dbReference type="ARBA" id="ARBA00023069"/>
    </source>
</evidence>
<name>A0A060ZB06_ONCMY</name>
<keyword evidence="3" id="KW-0963">Cytoplasm</keyword>
<dbReference type="PANTHER" id="PTHR46961:SF8">
    <property type="entry name" value="DYNEIN AXONEMAL HEAVY CHAIN 7"/>
    <property type="match status" value="1"/>
</dbReference>
<dbReference type="STRING" id="8022.A0A060ZB06"/>
<proteinExistence type="predicted"/>
<organism evidence="15 16">
    <name type="scientific">Oncorhynchus mykiss</name>
    <name type="common">Rainbow trout</name>
    <name type="synonym">Salmo gairdneri</name>
    <dbReference type="NCBI Taxonomy" id="8022"/>
    <lineage>
        <taxon>Eukaryota</taxon>
        <taxon>Metazoa</taxon>
        <taxon>Chordata</taxon>
        <taxon>Craniata</taxon>
        <taxon>Vertebrata</taxon>
        <taxon>Euteleostomi</taxon>
        <taxon>Actinopterygii</taxon>
        <taxon>Neopterygii</taxon>
        <taxon>Teleostei</taxon>
        <taxon>Protacanthopterygii</taxon>
        <taxon>Salmoniformes</taxon>
        <taxon>Salmonidae</taxon>
        <taxon>Salmoninae</taxon>
        <taxon>Oncorhynchus</taxon>
    </lineage>
</organism>
<dbReference type="PaxDb" id="8022-A0A060ZB06"/>
<dbReference type="Pfam" id="PF12774">
    <property type="entry name" value="AAA_6"/>
    <property type="match status" value="1"/>
</dbReference>
<evidence type="ECO:0000256" key="13">
    <source>
        <dbReference type="SAM" id="SignalP"/>
    </source>
</evidence>
<keyword evidence="13" id="KW-0732">Signal</keyword>
<keyword evidence="7" id="KW-0243">Dynein</keyword>
<feature type="domain" description="Dynein heavy chain hydrolytic ATP-binding dynein motor region" evidence="14">
    <location>
        <begin position="37"/>
        <end position="178"/>
    </location>
</feature>
<feature type="signal peptide" evidence="13">
    <location>
        <begin position="1"/>
        <end position="19"/>
    </location>
</feature>
<dbReference type="Gene3D" id="3.40.50.300">
    <property type="entry name" value="P-loop containing nucleotide triphosphate hydrolases"/>
    <property type="match status" value="1"/>
</dbReference>
<evidence type="ECO:0000256" key="4">
    <source>
        <dbReference type="ARBA" id="ARBA00022701"/>
    </source>
</evidence>
<dbReference type="GO" id="GO:0030286">
    <property type="term" value="C:dynein complex"/>
    <property type="evidence" value="ECO:0007669"/>
    <property type="project" value="UniProtKB-KW"/>
</dbReference>
<accession>A0A060ZB06</accession>
<reference evidence="15" key="1">
    <citation type="journal article" date="2014" name="Nat. Commun.">
        <title>The rainbow trout genome provides novel insights into evolution after whole-genome duplication in vertebrates.</title>
        <authorList>
            <person name="Berthelot C."/>
            <person name="Brunet F."/>
            <person name="Chalopin D."/>
            <person name="Juanchich A."/>
            <person name="Bernard M."/>
            <person name="Noel B."/>
            <person name="Bento P."/>
            <person name="Da Silva C."/>
            <person name="Labadie K."/>
            <person name="Alberti A."/>
            <person name="Aury J.M."/>
            <person name="Louis A."/>
            <person name="Dehais P."/>
            <person name="Bardou P."/>
            <person name="Montfort J."/>
            <person name="Klopp C."/>
            <person name="Cabau C."/>
            <person name="Gaspin C."/>
            <person name="Thorgaard G.H."/>
            <person name="Boussaha M."/>
            <person name="Quillet E."/>
            <person name="Guyomard R."/>
            <person name="Galiana D."/>
            <person name="Bobe J."/>
            <person name="Volff J.N."/>
            <person name="Genet C."/>
            <person name="Wincker P."/>
            <person name="Jaillon O."/>
            <person name="Roest Crollius H."/>
            <person name="Guiguen Y."/>
        </authorList>
    </citation>
    <scope>NUCLEOTIDE SEQUENCE [LARGE SCALE GENOMIC DNA]</scope>
</reference>
<evidence type="ECO:0000256" key="10">
    <source>
        <dbReference type="ARBA" id="ARBA00023175"/>
    </source>
</evidence>
<dbReference type="GO" id="GO:0045505">
    <property type="term" value="F:dynein intermediate chain binding"/>
    <property type="evidence" value="ECO:0007669"/>
    <property type="project" value="InterPro"/>
</dbReference>
<keyword evidence="4" id="KW-0493">Microtubule</keyword>
<evidence type="ECO:0000256" key="11">
    <source>
        <dbReference type="ARBA" id="ARBA00023212"/>
    </source>
</evidence>
<evidence type="ECO:0000256" key="12">
    <source>
        <dbReference type="ARBA" id="ARBA00023273"/>
    </source>
</evidence>
<keyword evidence="10" id="KW-0505">Motor protein</keyword>
<keyword evidence="11" id="KW-0206">Cytoskeleton</keyword>
<dbReference type="EMBL" id="FR937727">
    <property type="protein sequence ID" value="CDQ98475.1"/>
    <property type="molecule type" value="Genomic_DNA"/>
</dbReference>
<feature type="chain" id="PRO_5001596997" description="Dynein heavy chain hydrolytic ATP-binding dynein motor region domain-containing protein" evidence="13">
    <location>
        <begin position="20"/>
        <end position="272"/>
    </location>
</feature>
<dbReference type="InterPro" id="IPR026983">
    <property type="entry name" value="DHC"/>
</dbReference>
<dbReference type="InterPro" id="IPR043157">
    <property type="entry name" value="Dynein_AAA1S"/>
</dbReference>
<dbReference type="GO" id="GO:0005929">
    <property type="term" value="C:cilium"/>
    <property type="evidence" value="ECO:0007669"/>
    <property type="project" value="UniProtKB-SubCell"/>
</dbReference>
<dbReference type="GO" id="GO:0051959">
    <property type="term" value="F:dynein light intermediate chain binding"/>
    <property type="evidence" value="ECO:0007669"/>
    <property type="project" value="InterPro"/>
</dbReference>
<evidence type="ECO:0000313" key="16">
    <source>
        <dbReference type="Proteomes" id="UP000193380"/>
    </source>
</evidence>
<dbReference type="Proteomes" id="UP000193380">
    <property type="component" value="Unassembled WGS sequence"/>
</dbReference>
<evidence type="ECO:0000256" key="8">
    <source>
        <dbReference type="ARBA" id="ARBA00023054"/>
    </source>
</evidence>
<keyword evidence="6" id="KW-0067">ATP-binding</keyword>
<evidence type="ECO:0000259" key="14">
    <source>
        <dbReference type="Pfam" id="PF12774"/>
    </source>
</evidence>
<dbReference type="AlphaFoldDB" id="A0A060ZB06"/>
<sequence length="272" mass="29936">MWLLTPFLFLLFLPPSIFPSPPLPFPLSLPPPCFSLQLLAKKVFTLYSLAVQQLSKQDHYDFGLRALTSLLRYAGKKRRVCPDVADEEILLMSMKDMNIAKLASVDLPLFNGIIQDLFPAVETPTIDYGKLRETIEAELRQACLQVTPFTLTKVIQLYETKNSRHSTMIVGKTGSGKTVTWRTLQSTLTTMHRKGEPGFNLVRVRLVCLSGPSVCLVPLSGLSVCLVPLSGPSVCLVPLSGLSFCLVPPSGPSVSVWSLPLARLSVWSLPLV</sequence>
<keyword evidence="8" id="KW-0175">Coiled coil</keyword>
<evidence type="ECO:0000256" key="6">
    <source>
        <dbReference type="ARBA" id="ARBA00022840"/>
    </source>
</evidence>